<reference evidence="1 2" key="1">
    <citation type="submission" date="2010-01" db="EMBL/GenBank/DDBJ databases">
        <authorList>
            <person name="Weinstock G."/>
            <person name="Sodergren E."/>
            <person name="Clifton S."/>
            <person name="Fulton L."/>
            <person name="Fulton B."/>
            <person name="Courtney L."/>
            <person name="Fronick C."/>
            <person name="Harrison M."/>
            <person name="Strong C."/>
            <person name="Farmer C."/>
            <person name="Delahaunty K."/>
            <person name="Markovic C."/>
            <person name="Hall O."/>
            <person name="Minx P."/>
            <person name="Tomlinson C."/>
            <person name="Mitreva M."/>
            <person name="Nelson J."/>
            <person name="Hou S."/>
            <person name="Wollam A."/>
            <person name="Pepin K.H."/>
            <person name="Johnson M."/>
            <person name="Bhonagiri V."/>
            <person name="Nash W.E."/>
            <person name="Warren W."/>
            <person name="Chinwalla A."/>
            <person name="Mardis E.R."/>
            <person name="Wilson R.K."/>
        </authorList>
    </citation>
    <scope>NUCLEOTIDE SEQUENCE [LARGE SCALE GENOMIC DNA]</scope>
    <source>
        <strain evidence="1 2">DSM 13479</strain>
    </source>
</reference>
<accession>D3AKD0</accession>
<protein>
    <submittedName>
        <fullName evidence="1">Uncharacterized protein</fullName>
    </submittedName>
</protein>
<dbReference type="AlphaFoldDB" id="D3AKD0"/>
<evidence type="ECO:0000313" key="1">
    <source>
        <dbReference type="EMBL" id="EFC97744.1"/>
    </source>
</evidence>
<dbReference type="EMBL" id="ACIO01000345">
    <property type="protein sequence ID" value="EFC97744.1"/>
    <property type="molecule type" value="Genomic_DNA"/>
</dbReference>
<organism evidence="1 2">
    <name type="scientific">Hungatella hathewayi DSM 13479</name>
    <dbReference type="NCBI Taxonomy" id="566550"/>
    <lineage>
        <taxon>Bacteria</taxon>
        <taxon>Bacillati</taxon>
        <taxon>Bacillota</taxon>
        <taxon>Clostridia</taxon>
        <taxon>Lachnospirales</taxon>
        <taxon>Lachnospiraceae</taxon>
        <taxon>Hungatella</taxon>
    </lineage>
</organism>
<proteinExistence type="predicted"/>
<comment type="caution">
    <text evidence="1">The sequence shown here is derived from an EMBL/GenBank/DDBJ whole genome shotgun (WGS) entry which is preliminary data.</text>
</comment>
<gene>
    <name evidence="1" type="ORF">CLOSTHATH_04073</name>
</gene>
<dbReference type="Proteomes" id="UP000004968">
    <property type="component" value="Unassembled WGS sequence"/>
</dbReference>
<name>D3AKD0_9FIRM</name>
<dbReference type="HOGENOM" id="CLU_3153707_0_0_9"/>
<evidence type="ECO:0000313" key="2">
    <source>
        <dbReference type="Proteomes" id="UP000004968"/>
    </source>
</evidence>
<sequence>MRMITRNVNIVHLTLEGQEDLYQELSKPFLNCIDKFLIDVTEKGPKRD</sequence>